<dbReference type="AlphaFoldDB" id="A0A4Z1NLS2"/>
<evidence type="ECO:0000256" key="1">
    <source>
        <dbReference type="SAM" id="MobiDB-lite"/>
    </source>
</evidence>
<reference evidence="2 3" key="1">
    <citation type="submission" date="2019-04" db="EMBL/GenBank/DDBJ databases">
        <title>High contiguity whole genome sequence and gene annotation resource for two Venturia nashicola isolates.</title>
        <authorList>
            <person name="Prokchorchik M."/>
            <person name="Won K."/>
            <person name="Lee Y."/>
            <person name="Choi E.D."/>
            <person name="Segonzac C."/>
            <person name="Sohn K.H."/>
        </authorList>
    </citation>
    <scope>NUCLEOTIDE SEQUENCE [LARGE SCALE GENOMIC DNA]</scope>
    <source>
        <strain evidence="2 3">PRI2</strain>
    </source>
</reference>
<feature type="compositionally biased region" description="Basic and acidic residues" evidence="1">
    <location>
        <begin position="368"/>
        <end position="379"/>
    </location>
</feature>
<feature type="region of interest" description="Disordered" evidence="1">
    <location>
        <begin position="339"/>
        <end position="421"/>
    </location>
</feature>
<accession>A0A4Z1NLS2</accession>
<evidence type="ECO:0000313" key="3">
    <source>
        <dbReference type="Proteomes" id="UP000298493"/>
    </source>
</evidence>
<keyword evidence="3" id="KW-1185">Reference proteome</keyword>
<proteinExistence type="predicted"/>
<name>A0A4Z1NLS2_9PEZI</name>
<dbReference type="EMBL" id="SNSC02000025">
    <property type="protein sequence ID" value="TID13733.1"/>
    <property type="molecule type" value="Genomic_DNA"/>
</dbReference>
<gene>
    <name evidence="2" type="ORF">E6O75_ATG01711</name>
</gene>
<comment type="caution">
    <text evidence="2">The sequence shown here is derived from an EMBL/GenBank/DDBJ whole genome shotgun (WGS) entry which is preliminary data.</text>
</comment>
<sequence>MASPSGRKRKAVRSIKDASISFDEFSANPGGIKSALDKGSKSREKHWTPQTLAYYQDEAAPVIAVVKTPDEKYVLMPRGAMPENVAYIWPGRAKMYCIMCLSLPAPHEDNLWMPHRKIVSLRNDGFMNKKISETVLETAVKLSETESQGTDARTNNLKLANSFSERDQVYRVRLGVFGPVIRKQGCAKSREVLDILQYKSIGGLFHGIVGIIDPIRCKWSPPQDPTHSHPEANMYTEYDVPPPEDIPPYDREQIDMRRVERGLKPLPSFAEFLRRCPGTLIHYFPMAYAGLTKGFYTSEKLFLERVEMDRMETWKAIKHWSAEELASAMEHLAESELKLKKRVKHDRKRRRSTLGSHHGDNQFQSAKKTCDRSGGHGDEGLQGSNMIPAPRTPARQPSSGREVQAPDMGFTPSPSGHNHRRVSNLSQEWSPELADVQEQQASPYTTRNFGLDQFGHYTSSPVTTDHMLQDADVFQSPVHMRTPPSGVYWSSAERSRSIRRADSGDDLFSTMQNAPSGMTGGYGYGSMNPFAPPRYRPSNFYSTGATGDMFGSPLSHGQQHGWNQMQAPQISMGYIALPHFNPPILYRGPINAADLPIARGNYRQEGSMGMQLFQQPGLYYQGTQAPAYHNDLSHQGEFQPQFGYAANHSGNQQSTGTQQQEGSYNIVHQTQNNFMDPAQVDNSVRFPQDSALSNNDGEPAFDMDTWPLENFRDWHEADDGEV</sequence>
<dbReference type="Proteomes" id="UP000298493">
    <property type="component" value="Unassembled WGS sequence"/>
</dbReference>
<evidence type="ECO:0000313" key="2">
    <source>
        <dbReference type="EMBL" id="TID13733.1"/>
    </source>
</evidence>
<organism evidence="2 3">
    <name type="scientific">Venturia nashicola</name>
    <dbReference type="NCBI Taxonomy" id="86259"/>
    <lineage>
        <taxon>Eukaryota</taxon>
        <taxon>Fungi</taxon>
        <taxon>Dikarya</taxon>
        <taxon>Ascomycota</taxon>
        <taxon>Pezizomycotina</taxon>
        <taxon>Dothideomycetes</taxon>
        <taxon>Pleosporomycetidae</taxon>
        <taxon>Venturiales</taxon>
        <taxon>Venturiaceae</taxon>
        <taxon>Venturia</taxon>
    </lineage>
</organism>
<protein>
    <submittedName>
        <fullName evidence="2">Uncharacterized protein</fullName>
    </submittedName>
</protein>
<feature type="compositionally biased region" description="Basic residues" evidence="1">
    <location>
        <begin position="339"/>
        <end position="352"/>
    </location>
</feature>